<feature type="region of interest" description="Disordered" evidence="1">
    <location>
        <begin position="1"/>
        <end position="20"/>
    </location>
</feature>
<reference evidence="2" key="2">
    <citation type="journal article" date="2024" name="Plant">
        <title>Genomic evolution and insights into agronomic trait innovations of Sesamum species.</title>
        <authorList>
            <person name="Miao H."/>
            <person name="Wang L."/>
            <person name="Qu L."/>
            <person name="Liu H."/>
            <person name="Sun Y."/>
            <person name="Le M."/>
            <person name="Wang Q."/>
            <person name="Wei S."/>
            <person name="Zheng Y."/>
            <person name="Lin W."/>
            <person name="Duan Y."/>
            <person name="Cao H."/>
            <person name="Xiong S."/>
            <person name="Wang X."/>
            <person name="Wei L."/>
            <person name="Li C."/>
            <person name="Ma Q."/>
            <person name="Ju M."/>
            <person name="Zhao R."/>
            <person name="Li G."/>
            <person name="Mu C."/>
            <person name="Tian Q."/>
            <person name="Mei H."/>
            <person name="Zhang T."/>
            <person name="Gao T."/>
            <person name="Zhang H."/>
        </authorList>
    </citation>
    <scope>NUCLEOTIDE SEQUENCE</scope>
    <source>
        <strain evidence="2">G02</strain>
    </source>
</reference>
<dbReference type="EMBL" id="JACGWJ010000005">
    <property type="protein sequence ID" value="KAL0419701.1"/>
    <property type="molecule type" value="Genomic_DNA"/>
</dbReference>
<proteinExistence type="predicted"/>
<accession>A0AAW2UUI6</accession>
<feature type="compositionally biased region" description="Basic and acidic residues" evidence="1">
    <location>
        <begin position="1"/>
        <end position="10"/>
    </location>
</feature>
<protein>
    <submittedName>
        <fullName evidence="2">Uncharacterized protein</fullName>
    </submittedName>
</protein>
<sequence length="53" mass="5943">MVDRRREELTARGQTEQSTAVQAAWANAAERLEQMRWTAMRGAARRRLGVAAG</sequence>
<name>A0AAW2UUI6_SESRA</name>
<organism evidence="2">
    <name type="scientific">Sesamum radiatum</name>
    <name type="common">Black benniseed</name>
    <dbReference type="NCBI Taxonomy" id="300843"/>
    <lineage>
        <taxon>Eukaryota</taxon>
        <taxon>Viridiplantae</taxon>
        <taxon>Streptophyta</taxon>
        <taxon>Embryophyta</taxon>
        <taxon>Tracheophyta</taxon>
        <taxon>Spermatophyta</taxon>
        <taxon>Magnoliopsida</taxon>
        <taxon>eudicotyledons</taxon>
        <taxon>Gunneridae</taxon>
        <taxon>Pentapetalae</taxon>
        <taxon>asterids</taxon>
        <taxon>lamiids</taxon>
        <taxon>Lamiales</taxon>
        <taxon>Pedaliaceae</taxon>
        <taxon>Sesamum</taxon>
    </lineage>
</organism>
<gene>
    <name evidence="2" type="ORF">Sradi_1383600</name>
</gene>
<comment type="caution">
    <text evidence="2">The sequence shown here is derived from an EMBL/GenBank/DDBJ whole genome shotgun (WGS) entry which is preliminary data.</text>
</comment>
<evidence type="ECO:0000256" key="1">
    <source>
        <dbReference type="SAM" id="MobiDB-lite"/>
    </source>
</evidence>
<reference evidence="2" key="1">
    <citation type="submission" date="2020-06" db="EMBL/GenBank/DDBJ databases">
        <authorList>
            <person name="Li T."/>
            <person name="Hu X."/>
            <person name="Zhang T."/>
            <person name="Song X."/>
            <person name="Zhang H."/>
            <person name="Dai N."/>
            <person name="Sheng W."/>
            <person name="Hou X."/>
            <person name="Wei L."/>
        </authorList>
    </citation>
    <scope>NUCLEOTIDE SEQUENCE</scope>
    <source>
        <strain evidence="2">G02</strain>
        <tissue evidence="2">Leaf</tissue>
    </source>
</reference>
<dbReference type="AlphaFoldDB" id="A0AAW2UUI6"/>
<evidence type="ECO:0000313" key="2">
    <source>
        <dbReference type="EMBL" id="KAL0419701.1"/>
    </source>
</evidence>